<dbReference type="InterPro" id="IPR055348">
    <property type="entry name" value="DctQ"/>
</dbReference>
<keyword evidence="6 9" id="KW-1133">Transmembrane helix</keyword>
<feature type="transmembrane region" description="Helical" evidence="9">
    <location>
        <begin position="12"/>
        <end position="35"/>
    </location>
</feature>
<dbReference type="GO" id="GO:0015740">
    <property type="term" value="P:C4-dicarboxylate transport"/>
    <property type="evidence" value="ECO:0007669"/>
    <property type="project" value="TreeGrafter"/>
</dbReference>
<evidence type="ECO:0000313" key="11">
    <source>
        <dbReference type="EMBL" id="WWD79693.1"/>
    </source>
</evidence>
<keyword evidence="4" id="KW-0997">Cell inner membrane</keyword>
<dbReference type="Pfam" id="PF04290">
    <property type="entry name" value="DctQ"/>
    <property type="match status" value="1"/>
</dbReference>
<sequence>MINVISRIKTTINQSIMIVASVLTVLLVISALWQVISRFIGMPSTFTEELLRFMLIWVAFLGATYAFGSREQLAIIFLKNKLRGRPAFSLQLLIDIIVIVFVFAVLVVGGLDISSITMNQVSPILGIPMGYIYYILPISGILIIFYQVINIFENIIGLKDPDRTDLDEGGQH</sequence>
<dbReference type="GO" id="GO:0005886">
    <property type="term" value="C:plasma membrane"/>
    <property type="evidence" value="ECO:0007669"/>
    <property type="project" value="UniProtKB-SubCell"/>
</dbReference>
<evidence type="ECO:0000256" key="7">
    <source>
        <dbReference type="ARBA" id="ARBA00023136"/>
    </source>
</evidence>
<evidence type="ECO:0000256" key="3">
    <source>
        <dbReference type="ARBA" id="ARBA00022475"/>
    </source>
</evidence>
<feature type="domain" description="Tripartite ATP-independent periplasmic transporters DctQ component" evidence="10">
    <location>
        <begin position="27"/>
        <end position="155"/>
    </location>
</feature>
<evidence type="ECO:0000256" key="2">
    <source>
        <dbReference type="ARBA" id="ARBA00022448"/>
    </source>
</evidence>
<evidence type="ECO:0000313" key="12">
    <source>
        <dbReference type="Proteomes" id="UP000321816"/>
    </source>
</evidence>
<dbReference type="PANTHER" id="PTHR35011">
    <property type="entry name" value="2,3-DIKETO-L-GULONATE TRAP TRANSPORTER SMALL PERMEASE PROTEIN YIAM"/>
    <property type="match status" value="1"/>
</dbReference>
<evidence type="ECO:0000256" key="6">
    <source>
        <dbReference type="ARBA" id="ARBA00022989"/>
    </source>
</evidence>
<keyword evidence="3" id="KW-1003">Cell membrane</keyword>
<comment type="similarity">
    <text evidence="8">Belongs to the TRAP transporter small permease family.</text>
</comment>
<evidence type="ECO:0000256" key="8">
    <source>
        <dbReference type="ARBA" id="ARBA00038436"/>
    </source>
</evidence>
<evidence type="ECO:0000256" key="4">
    <source>
        <dbReference type="ARBA" id="ARBA00022519"/>
    </source>
</evidence>
<dbReference type="GO" id="GO:0022857">
    <property type="term" value="F:transmembrane transporter activity"/>
    <property type="evidence" value="ECO:0007669"/>
    <property type="project" value="TreeGrafter"/>
</dbReference>
<organism evidence="11 12">
    <name type="scientific">Alkalicoccus halolimnae</name>
    <dbReference type="NCBI Taxonomy" id="1667239"/>
    <lineage>
        <taxon>Bacteria</taxon>
        <taxon>Bacillati</taxon>
        <taxon>Bacillota</taxon>
        <taxon>Bacilli</taxon>
        <taxon>Bacillales</taxon>
        <taxon>Bacillaceae</taxon>
        <taxon>Alkalicoccus</taxon>
    </lineage>
</organism>
<accession>A0A5C7F4C8</accession>
<evidence type="ECO:0000256" key="9">
    <source>
        <dbReference type="SAM" id="Phobius"/>
    </source>
</evidence>
<dbReference type="PANTHER" id="PTHR35011:SF2">
    <property type="entry name" value="2,3-DIKETO-L-GULONATE TRAP TRANSPORTER SMALL PERMEASE PROTEIN YIAM"/>
    <property type="match status" value="1"/>
</dbReference>
<protein>
    <submittedName>
        <fullName evidence="11">TRAP transporter small permease</fullName>
    </submittedName>
</protein>
<dbReference type="AlphaFoldDB" id="A0A5C7F4C8"/>
<evidence type="ECO:0000256" key="1">
    <source>
        <dbReference type="ARBA" id="ARBA00004429"/>
    </source>
</evidence>
<dbReference type="InterPro" id="IPR007387">
    <property type="entry name" value="TRAP_DctQ"/>
</dbReference>
<dbReference type="RefSeq" id="WP_147803645.1">
    <property type="nucleotide sequence ID" value="NZ_CP144914.1"/>
</dbReference>
<feature type="transmembrane region" description="Helical" evidence="9">
    <location>
        <begin position="131"/>
        <end position="149"/>
    </location>
</feature>
<gene>
    <name evidence="11" type="ORF">FTX54_015035</name>
</gene>
<name>A0A5C7F4C8_9BACI</name>
<dbReference type="Proteomes" id="UP000321816">
    <property type="component" value="Chromosome"/>
</dbReference>
<evidence type="ECO:0000259" key="10">
    <source>
        <dbReference type="Pfam" id="PF04290"/>
    </source>
</evidence>
<dbReference type="KEGG" id="ahal:FTX54_015035"/>
<keyword evidence="7 9" id="KW-0472">Membrane</keyword>
<proteinExistence type="inferred from homology"/>
<evidence type="ECO:0000256" key="5">
    <source>
        <dbReference type="ARBA" id="ARBA00022692"/>
    </source>
</evidence>
<keyword evidence="2" id="KW-0813">Transport</keyword>
<feature type="transmembrane region" description="Helical" evidence="9">
    <location>
        <begin position="50"/>
        <end position="68"/>
    </location>
</feature>
<keyword evidence="12" id="KW-1185">Reference proteome</keyword>
<reference evidence="11 12" key="1">
    <citation type="submission" date="2024-01" db="EMBL/GenBank/DDBJ databases">
        <title>Complete Genome Sequence of Alkalicoccus halolimnae BZ-SZ-XJ29T, a Moderately Halophilic Bacterium Isolated from a Salt Lake.</title>
        <authorList>
            <person name="Zhao B."/>
        </authorList>
    </citation>
    <scope>NUCLEOTIDE SEQUENCE [LARGE SCALE GENOMIC DNA]</scope>
    <source>
        <strain evidence="11 12">BZ-SZ-XJ29</strain>
    </source>
</reference>
<dbReference type="OrthoDB" id="9815614at2"/>
<comment type="subcellular location">
    <subcellularLocation>
        <location evidence="1">Cell inner membrane</location>
        <topology evidence="1">Multi-pass membrane protein</topology>
    </subcellularLocation>
</comment>
<keyword evidence="5 9" id="KW-0812">Transmembrane</keyword>
<feature type="transmembrane region" description="Helical" evidence="9">
    <location>
        <begin position="88"/>
        <end position="111"/>
    </location>
</feature>
<dbReference type="EMBL" id="CP144914">
    <property type="protein sequence ID" value="WWD79693.1"/>
    <property type="molecule type" value="Genomic_DNA"/>
</dbReference>